<dbReference type="AlphaFoldDB" id="A0A1D1YNH5"/>
<dbReference type="EMBL" id="GDJX01011793">
    <property type="protein sequence ID" value="JAT56143.1"/>
    <property type="molecule type" value="Transcribed_RNA"/>
</dbReference>
<sequence length="207" mass="22556">MLFAVEGGGFFSSSASGYSSGLTLLILGRTNEERPMRVSPWNQYHLVEQDLDPHVQLAPRKDRVPRGCASFICFGRVSAGLDGNSPPKVGPAQQTDSLTNVSLAEKGKTDIKTDIEDGNGGKVYLKSSLKKNSTNQTPEVLGDTVCSAVINEENTNAPGSTDRRKVQWTDACGRELVEVREFEPSDEGPSDEELERDGHRRCVCVIQ</sequence>
<gene>
    <name evidence="2" type="ORF">g.65066</name>
    <name evidence="1" type="ORF">g.65067</name>
</gene>
<dbReference type="EMBL" id="GDJX01012252">
    <property type="protein sequence ID" value="JAT55684.1"/>
    <property type="molecule type" value="Transcribed_RNA"/>
</dbReference>
<name>A0A1D1YNH5_9ARAE</name>
<organism evidence="2">
    <name type="scientific">Anthurium amnicola</name>
    <dbReference type="NCBI Taxonomy" id="1678845"/>
    <lineage>
        <taxon>Eukaryota</taxon>
        <taxon>Viridiplantae</taxon>
        <taxon>Streptophyta</taxon>
        <taxon>Embryophyta</taxon>
        <taxon>Tracheophyta</taxon>
        <taxon>Spermatophyta</taxon>
        <taxon>Magnoliopsida</taxon>
        <taxon>Liliopsida</taxon>
        <taxon>Araceae</taxon>
        <taxon>Pothoideae</taxon>
        <taxon>Potheae</taxon>
        <taxon>Anthurium</taxon>
    </lineage>
</organism>
<dbReference type="PANTHER" id="PTHR33401">
    <property type="entry name" value="LIGHT-HARVESTING COMPLEX-LIKE PROTEIN OHP2, CHLOROPLASTIC"/>
    <property type="match status" value="1"/>
</dbReference>
<proteinExistence type="predicted"/>
<reference evidence="2" key="1">
    <citation type="submission" date="2015-07" db="EMBL/GenBank/DDBJ databases">
        <title>Transcriptome Assembly of Anthurium amnicola.</title>
        <authorList>
            <person name="Suzuki J."/>
        </authorList>
    </citation>
    <scope>NUCLEOTIDE SEQUENCE</scope>
</reference>
<accession>A0A1D1YNH5</accession>
<protein>
    <submittedName>
        <fullName evidence="2">Uncharacterized protein</fullName>
    </submittedName>
</protein>
<dbReference type="PANTHER" id="PTHR33401:SF3">
    <property type="entry name" value="LOW AFFINITY POTASSIUM TRANSPORT SYSTEM PROTEIN"/>
    <property type="match status" value="1"/>
</dbReference>
<evidence type="ECO:0000313" key="2">
    <source>
        <dbReference type="EMBL" id="JAT56143.1"/>
    </source>
</evidence>
<evidence type="ECO:0000313" key="1">
    <source>
        <dbReference type="EMBL" id="JAT55684.1"/>
    </source>
</evidence>